<dbReference type="InterPro" id="IPR037455">
    <property type="entry name" value="LucA/IucC-like"/>
</dbReference>
<evidence type="ECO:0000259" key="4">
    <source>
        <dbReference type="Pfam" id="PF04183"/>
    </source>
</evidence>
<proteinExistence type="inferred from homology"/>
<dbReference type="Gene3D" id="1.10.510.40">
    <property type="match status" value="1"/>
</dbReference>
<dbReference type="PANTHER" id="PTHR34384">
    <property type="entry name" value="L-2,3-DIAMINOPROPANOATE--CITRATE LIGASE"/>
    <property type="match status" value="1"/>
</dbReference>
<dbReference type="Proteomes" id="UP001597097">
    <property type="component" value="Unassembled WGS sequence"/>
</dbReference>
<evidence type="ECO:0000256" key="3">
    <source>
        <dbReference type="SAM" id="MobiDB-lite"/>
    </source>
</evidence>
<reference evidence="7" key="1">
    <citation type="journal article" date="2019" name="Int. J. Syst. Evol. Microbiol.">
        <title>The Global Catalogue of Microorganisms (GCM) 10K type strain sequencing project: providing services to taxonomists for standard genome sequencing and annotation.</title>
        <authorList>
            <consortium name="The Broad Institute Genomics Platform"/>
            <consortium name="The Broad Institute Genome Sequencing Center for Infectious Disease"/>
            <person name="Wu L."/>
            <person name="Ma J."/>
        </authorList>
    </citation>
    <scope>NUCLEOTIDE SEQUENCE [LARGE SCALE GENOMIC DNA]</scope>
    <source>
        <strain evidence="7">CGMCC 1.15399</strain>
    </source>
</reference>
<dbReference type="EMBL" id="JBHUCM010000016">
    <property type="protein sequence ID" value="MFD1539186.1"/>
    <property type="molecule type" value="Genomic_DNA"/>
</dbReference>
<organism evidence="6 7">
    <name type="scientific">Nonomuraea guangzhouensis</name>
    <dbReference type="NCBI Taxonomy" id="1291555"/>
    <lineage>
        <taxon>Bacteria</taxon>
        <taxon>Bacillati</taxon>
        <taxon>Actinomycetota</taxon>
        <taxon>Actinomycetes</taxon>
        <taxon>Streptosporangiales</taxon>
        <taxon>Streptosporangiaceae</taxon>
        <taxon>Nonomuraea</taxon>
    </lineage>
</organism>
<dbReference type="Pfam" id="PF06276">
    <property type="entry name" value="FhuF"/>
    <property type="match status" value="1"/>
</dbReference>
<dbReference type="PANTHER" id="PTHR34384:SF5">
    <property type="entry name" value="L-2,3-DIAMINOPROPANOATE--CITRATE LIGASE"/>
    <property type="match status" value="1"/>
</dbReference>
<feature type="domain" description="Aerobactin siderophore biosynthesis IucA/IucC N-terminal" evidence="4">
    <location>
        <begin position="154"/>
        <end position="363"/>
    </location>
</feature>
<accession>A0ABW4GAN8</accession>
<protein>
    <submittedName>
        <fullName evidence="6">IucA/IucC family protein</fullName>
    </submittedName>
</protein>
<dbReference type="InterPro" id="IPR007310">
    <property type="entry name" value="Aerobactin_biosyn_IucA/IucC_N"/>
</dbReference>
<evidence type="ECO:0000313" key="7">
    <source>
        <dbReference type="Proteomes" id="UP001597097"/>
    </source>
</evidence>
<evidence type="ECO:0000313" key="6">
    <source>
        <dbReference type="EMBL" id="MFD1539186.1"/>
    </source>
</evidence>
<dbReference type="InterPro" id="IPR022770">
    <property type="entry name" value="IucA/IucC-like_C"/>
</dbReference>
<name>A0ABW4GAN8_9ACTN</name>
<comment type="similarity">
    <text evidence="2">Belongs to the IucA/IucC family.</text>
</comment>
<evidence type="ECO:0000256" key="1">
    <source>
        <dbReference type="ARBA" id="ARBA00004924"/>
    </source>
</evidence>
<sequence length="555" mass="59837">MTRHPEGPDAAQKTPRSGPDDDRADALTVTALLNCLVREVARPESGQDDGHRLYRLPTTGHLLRVRAGRYPGHPALYTAGGWLPLSLDPLVALTAEELTAYTGVSNGTLADEIRHSRDVVATLLSTRTATANPFQPAATATPFPAAQTSPIELFLRSEQALVAGHRYHPAPKARGGLGPDSWLPYAPEARARFPLTLLGVPPEAVLEEGDPTALDGLGPPPPDGGLLLPAHPWQLELLGGPPALRDGRLRYLGESTAVAVPTSSLRTVYLPDADLFCKFSLDVRITNDVRRLWSRDLRRLTTVDGLLRAVFDDLPAHLPRPSVLSDRGYRTVDLGDGGEALAVIVRDGLGAHLRPGLTALLAAGIGEGFPGNPLDGLDEDRALTWWQRYLELVVPPVLHAYLRHGVVLECHLQNVLIGVDVTGTPAQAIFRDHEGVKLVTDRHPAVPGVGAAYGWERLVSCLVTNNLWEIAGAIEERHAGLGGELWARARELLAGYAGDHAPIRALLAASHVPAKANLLLRWLGADGGEMRCAPVPNPLRPVAGRHRNRDYGHRY</sequence>
<dbReference type="RefSeq" id="WP_246652365.1">
    <property type="nucleotide sequence ID" value="NZ_JAHKRM010000016.1"/>
</dbReference>
<comment type="pathway">
    <text evidence="1">Siderophore biosynthesis.</text>
</comment>
<dbReference type="Pfam" id="PF04183">
    <property type="entry name" value="IucA_IucC"/>
    <property type="match status" value="1"/>
</dbReference>
<evidence type="ECO:0000259" key="5">
    <source>
        <dbReference type="Pfam" id="PF06276"/>
    </source>
</evidence>
<evidence type="ECO:0000256" key="2">
    <source>
        <dbReference type="ARBA" id="ARBA00007832"/>
    </source>
</evidence>
<comment type="caution">
    <text evidence="6">The sequence shown here is derived from an EMBL/GenBank/DDBJ whole genome shotgun (WGS) entry which is preliminary data.</text>
</comment>
<keyword evidence="7" id="KW-1185">Reference proteome</keyword>
<feature type="domain" description="Aerobactin siderophore biosynthesis IucA/IucC-like C-terminal" evidence="5">
    <location>
        <begin position="384"/>
        <end position="527"/>
    </location>
</feature>
<feature type="region of interest" description="Disordered" evidence="3">
    <location>
        <begin position="1"/>
        <end position="23"/>
    </location>
</feature>
<gene>
    <name evidence="6" type="ORF">ACFSJ0_19170</name>
</gene>